<dbReference type="Pfam" id="PF12640">
    <property type="entry name" value="UPF0489"/>
    <property type="match status" value="1"/>
</dbReference>
<gene>
    <name evidence="3" type="primary">LOC106745830</name>
</gene>
<name>A0A6P3XH58_DINQU</name>
<dbReference type="CTD" id="40083"/>
<keyword evidence="2" id="KW-1185">Reference proteome</keyword>
<dbReference type="GeneID" id="106745830"/>
<proteinExistence type="inferred from homology"/>
<dbReference type="PANTHER" id="PTHR13225">
    <property type="entry name" value="MISEXPRESSION SUPPRESSOR OF RAS 6"/>
    <property type="match status" value="1"/>
</dbReference>
<protein>
    <submittedName>
        <fullName evidence="3">UPF0489 protein C5orf22 homolog</fullName>
    </submittedName>
</protein>
<dbReference type="AlphaFoldDB" id="A0A6P3XH58"/>
<comment type="similarity">
    <text evidence="1">Belongs to the UPF0489 family.</text>
</comment>
<dbReference type="OrthoDB" id="418142at2759"/>
<sequence length="376" mass="43469">MALALKHFKKTPIYVVENHNEVLDYIYRCIGSKHLPFQDNTFIHLDSHPDMIPPAIPADTVWDKFRLFDDIGIENWILPAVYAGHFKYIIWVKPPWANQMLDGVQTFLIGRHKDTSLIRVTSTESYFLSEGAYAPPEELENTHEVVLQVITIGAYILDPTLKDDFSTICSTLHKYIPEKDTPYILDIDLDFFSTKNPFKNLHERVDLYEKLAPLFTYKRPESNDPEVLKESMTERHKQLIELKILFDHLETHRSLQNYEGEKTSRYEAVVLLCHEVKAAYDDLDIDWSIVYNAGCTIDDTPLPEHVTEPKDLDRLIGETFKLFLVALPKDPTIVTIARSSYDDYCPSEDVEEIQCAVLDEFVLQLGSTDEEIHIMC</sequence>
<evidence type="ECO:0000313" key="3">
    <source>
        <dbReference type="RefSeq" id="XP_014477279.1"/>
    </source>
</evidence>
<dbReference type="InterPro" id="IPR024131">
    <property type="entry name" value="UPF0489"/>
</dbReference>
<dbReference type="Proteomes" id="UP000515204">
    <property type="component" value="Unplaced"/>
</dbReference>
<reference evidence="3" key="1">
    <citation type="submission" date="2025-08" db="UniProtKB">
        <authorList>
            <consortium name="RefSeq"/>
        </authorList>
    </citation>
    <scope>IDENTIFICATION</scope>
</reference>
<dbReference type="RefSeq" id="XP_014477279.1">
    <property type="nucleotide sequence ID" value="XM_014621793.1"/>
</dbReference>
<accession>A0A6P3XH58</accession>
<dbReference type="PANTHER" id="PTHR13225:SF3">
    <property type="entry name" value="UPF0489 PROTEIN C5ORF22"/>
    <property type="match status" value="1"/>
</dbReference>
<evidence type="ECO:0000256" key="1">
    <source>
        <dbReference type="ARBA" id="ARBA00007099"/>
    </source>
</evidence>
<evidence type="ECO:0000313" key="2">
    <source>
        <dbReference type="Proteomes" id="UP000515204"/>
    </source>
</evidence>
<dbReference type="KEGG" id="dqu:106745830"/>
<organism evidence="2 3">
    <name type="scientific">Dinoponera quadriceps</name>
    <name type="common">South American ant</name>
    <dbReference type="NCBI Taxonomy" id="609295"/>
    <lineage>
        <taxon>Eukaryota</taxon>
        <taxon>Metazoa</taxon>
        <taxon>Ecdysozoa</taxon>
        <taxon>Arthropoda</taxon>
        <taxon>Hexapoda</taxon>
        <taxon>Insecta</taxon>
        <taxon>Pterygota</taxon>
        <taxon>Neoptera</taxon>
        <taxon>Endopterygota</taxon>
        <taxon>Hymenoptera</taxon>
        <taxon>Apocrita</taxon>
        <taxon>Aculeata</taxon>
        <taxon>Formicoidea</taxon>
        <taxon>Formicidae</taxon>
        <taxon>Ponerinae</taxon>
        <taxon>Ponerini</taxon>
        <taxon>Dinoponera</taxon>
    </lineage>
</organism>